<evidence type="ECO:0000256" key="1">
    <source>
        <dbReference type="SAM" id="Phobius"/>
    </source>
</evidence>
<feature type="transmembrane region" description="Helical" evidence="1">
    <location>
        <begin position="90"/>
        <end position="108"/>
    </location>
</feature>
<protein>
    <submittedName>
        <fullName evidence="2">Uncharacterized protein</fullName>
    </submittedName>
</protein>
<dbReference type="Proteomes" id="UP000251717">
    <property type="component" value="Unassembled WGS sequence"/>
</dbReference>
<dbReference type="RefSeq" id="WP_116592437.1">
    <property type="nucleotide sequence ID" value="NZ_JBGUNC010000020.1"/>
</dbReference>
<sequence>MKLYDQIFNVVKQFRKVFSPGPVTNADVSGSITAEIFLIVSLILAAILLRHVNVLLAGLVTLILAVVLISNIPLIPKFKMEQDDSLERMLFYAILVLSIIVVFMYWGGNLV</sequence>
<organism evidence="2 3">
    <name type="scientific">Methanobrevibacter thaueri</name>
    <dbReference type="NCBI Taxonomy" id="190975"/>
    <lineage>
        <taxon>Archaea</taxon>
        <taxon>Methanobacteriati</taxon>
        <taxon>Methanobacteriota</taxon>
        <taxon>Methanomada group</taxon>
        <taxon>Methanobacteria</taxon>
        <taxon>Methanobacteriales</taxon>
        <taxon>Methanobacteriaceae</taxon>
        <taxon>Methanobrevibacter</taxon>
    </lineage>
</organism>
<dbReference type="OrthoDB" id="71397at2157"/>
<proteinExistence type="predicted"/>
<keyword evidence="1" id="KW-1133">Transmembrane helix</keyword>
<name>A0A315XLM2_9EURY</name>
<keyword evidence="3" id="KW-1185">Reference proteome</keyword>
<dbReference type="EMBL" id="MZGS01000024">
    <property type="protein sequence ID" value="PWB86529.1"/>
    <property type="molecule type" value="Genomic_DNA"/>
</dbReference>
<reference evidence="2 3" key="1">
    <citation type="submission" date="2017-03" db="EMBL/GenBank/DDBJ databases">
        <title>Genome sequence of Methanobrevibacter thaueri.</title>
        <authorList>
            <person name="Poehlein A."/>
            <person name="Seedorf H."/>
            <person name="Daniel R."/>
        </authorList>
    </citation>
    <scope>NUCLEOTIDE SEQUENCE [LARGE SCALE GENOMIC DNA]</scope>
    <source>
        <strain evidence="2 3">DSM 11995</strain>
    </source>
</reference>
<evidence type="ECO:0000313" key="2">
    <source>
        <dbReference type="EMBL" id="PWB86529.1"/>
    </source>
</evidence>
<keyword evidence="1" id="KW-0472">Membrane</keyword>
<evidence type="ECO:0000313" key="3">
    <source>
        <dbReference type="Proteomes" id="UP000251717"/>
    </source>
</evidence>
<keyword evidence="1" id="KW-0812">Transmembrane</keyword>
<feature type="transmembrane region" description="Helical" evidence="1">
    <location>
        <begin position="36"/>
        <end position="69"/>
    </location>
</feature>
<gene>
    <name evidence="2" type="ORF">MBBTH_15120</name>
</gene>
<dbReference type="AlphaFoldDB" id="A0A315XLM2"/>
<comment type="caution">
    <text evidence="2">The sequence shown here is derived from an EMBL/GenBank/DDBJ whole genome shotgun (WGS) entry which is preliminary data.</text>
</comment>
<accession>A0A315XLM2</accession>